<protein>
    <submittedName>
        <fullName evidence="1">Uncharacterized protein</fullName>
    </submittedName>
</protein>
<organism evidence="1 2">
    <name type="scientific">Manihot esculenta</name>
    <name type="common">Cassava</name>
    <name type="synonym">Jatropha manihot</name>
    <dbReference type="NCBI Taxonomy" id="3983"/>
    <lineage>
        <taxon>Eukaryota</taxon>
        <taxon>Viridiplantae</taxon>
        <taxon>Streptophyta</taxon>
        <taxon>Embryophyta</taxon>
        <taxon>Tracheophyta</taxon>
        <taxon>Spermatophyta</taxon>
        <taxon>Magnoliopsida</taxon>
        <taxon>eudicotyledons</taxon>
        <taxon>Gunneridae</taxon>
        <taxon>Pentapetalae</taxon>
        <taxon>rosids</taxon>
        <taxon>fabids</taxon>
        <taxon>Malpighiales</taxon>
        <taxon>Euphorbiaceae</taxon>
        <taxon>Crotonoideae</taxon>
        <taxon>Manihoteae</taxon>
        <taxon>Manihot</taxon>
    </lineage>
</organism>
<dbReference type="EMBL" id="CM004391">
    <property type="protein sequence ID" value="KAG8654676.1"/>
    <property type="molecule type" value="Genomic_DNA"/>
</dbReference>
<keyword evidence="2" id="KW-1185">Reference proteome</keyword>
<dbReference type="Proteomes" id="UP000091857">
    <property type="component" value="Chromosome 5"/>
</dbReference>
<gene>
    <name evidence="1" type="ORF">MANES_05G161800v8</name>
</gene>
<accession>A0ACB7HR89</accession>
<comment type="caution">
    <text evidence="1">The sequence shown here is derived from an EMBL/GenBank/DDBJ whole genome shotgun (WGS) entry which is preliminary data.</text>
</comment>
<evidence type="ECO:0000313" key="2">
    <source>
        <dbReference type="Proteomes" id="UP000091857"/>
    </source>
</evidence>
<reference evidence="2" key="1">
    <citation type="journal article" date="2016" name="Nat. Biotechnol.">
        <title>Sequencing wild and cultivated cassava and related species reveals extensive interspecific hybridization and genetic diversity.</title>
        <authorList>
            <person name="Bredeson J.V."/>
            <person name="Lyons J.B."/>
            <person name="Prochnik S.E."/>
            <person name="Wu G.A."/>
            <person name="Ha C.M."/>
            <person name="Edsinger-Gonzales E."/>
            <person name="Grimwood J."/>
            <person name="Schmutz J."/>
            <person name="Rabbi I.Y."/>
            <person name="Egesi C."/>
            <person name="Nauluvula P."/>
            <person name="Lebot V."/>
            <person name="Ndunguru J."/>
            <person name="Mkamilo G."/>
            <person name="Bart R.S."/>
            <person name="Setter T.L."/>
            <person name="Gleadow R.M."/>
            <person name="Kulakow P."/>
            <person name="Ferguson M.E."/>
            <person name="Rounsley S."/>
            <person name="Rokhsar D.S."/>
        </authorList>
    </citation>
    <scope>NUCLEOTIDE SEQUENCE [LARGE SCALE GENOMIC DNA]</scope>
    <source>
        <strain evidence="2">cv. AM560-2</strain>
    </source>
</reference>
<sequence length="981" mass="109215">MDETGGKFSSPPDIPSGLNRIKTRPVPSKDQLSSKSDDLTKSNTYVASRPPVKGKQRQKQKQKSIFQGRAKVNSSRGEELYKGKKITRWFSSYFSKDAGQVMSDVSTNIEESSLEAKTLDKKEQAGSKISNGGNYQNGKQSSLESLSRSKMTKGLKSFSHELGTKGSITPVFPRAHSYSDLEEILGSLHSRFDAAKEVVNVELASFAGEVVDVLEKIDSSLQEDLKMGEDLLTLAQLCMEMNCAQFRIKCEIIVQDLTKKRQQCQTGLLKWLFTRMLFILTRCTRLLQFQKDTEPIDEKSLHKFKKCLESVPSVEMSWAANHGIGDSDIGCALNQKGDIKQKLLGQNNLSSLPEAMCCGSQELDDLSGITSRKDSLEQKLPSLNSNKDTLSQLQQFSETDKSSLRNSLNNSSRSLHGQGQLLDDSLHEQEQILDGSDSVICRICEEIVPISHLESHSYICAYADKCDLNCLDVDERLSNLAEILEQIVESRNLNVHPSYSPENSKAQTVNAVTAEVCSPKISEWRNKGVEGMFEDIHEMDTAFIDDSHLLPANLKGHFGIKLCNYGATSSTGSMTSVSSTTTPRAGHFDSFWLEHNNPSESEDIQQMIDLADIARCVAGTDLSKEGSYEFLLACMQDLQDVLQNSKLRALVIDTFGGRIEKLLREKYILACDVMDTKTPTSDGKLKENSRLLFDNASQSSPMSTPVHSSHKERTSIDDFEIIKPISRGAFGKVFLARKRITGDLFAIKVLKKLDMLCKNDVQRILAERNILITVRNPFVLTDFGLSKIGLINSTIELSGPEMDGNKVSGVHSPHTRQSEDRSQHSAVGTPDYLAPEILLGTDHGYAADWWSVGIILFELITGIPPFNAESPEVSFILRTLLLDGPNSQWLGWQHFCKCINIIILISCLYLLIVEAASWTQVLVFSIPCLIQLHGIPYAATYCLQCLKIISIFYMICPLDVHVKMDIFLEVSCVQFWAVFSP</sequence>
<name>A0ACB7HR89_MANES</name>
<evidence type="ECO:0000313" key="1">
    <source>
        <dbReference type="EMBL" id="KAG8654676.1"/>
    </source>
</evidence>
<proteinExistence type="predicted"/>